<dbReference type="EMBL" id="JBHPBY010000027">
    <property type="protein sequence ID" value="MFC1849228.1"/>
    <property type="molecule type" value="Genomic_DNA"/>
</dbReference>
<keyword evidence="3" id="KW-1185">Reference proteome</keyword>
<name>A0ABV6YSR8_UNCC1</name>
<keyword evidence="1" id="KW-1133">Transmembrane helix</keyword>
<organism evidence="2 3">
    <name type="scientific">candidate division CSSED10-310 bacterium</name>
    <dbReference type="NCBI Taxonomy" id="2855610"/>
    <lineage>
        <taxon>Bacteria</taxon>
        <taxon>Bacteria division CSSED10-310</taxon>
    </lineage>
</organism>
<sequence>MFVTTAACPGGTVIDNQLAIPRPPHPHQHWHRTLRSQCWWGWGIFSYFIWLSVMIPPGQAAMVI</sequence>
<accession>A0ABV6YSR8</accession>
<proteinExistence type="predicted"/>
<protein>
    <submittedName>
        <fullName evidence="2">Uncharacterized protein</fullName>
    </submittedName>
</protein>
<evidence type="ECO:0000313" key="2">
    <source>
        <dbReference type="EMBL" id="MFC1849228.1"/>
    </source>
</evidence>
<feature type="transmembrane region" description="Helical" evidence="1">
    <location>
        <begin position="39"/>
        <end position="58"/>
    </location>
</feature>
<keyword evidence="1" id="KW-0472">Membrane</keyword>
<gene>
    <name evidence="2" type="ORF">ACFL27_03365</name>
</gene>
<evidence type="ECO:0000313" key="3">
    <source>
        <dbReference type="Proteomes" id="UP001594351"/>
    </source>
</evidence>
<evidence type="ECO:0000256" key="1">
    <source>
        <dbReference type="SAM" id="Phobius"/>
    </source>
</evidence>
<comment type="caution">
    <text evidence="2">The sequence shown here is derived from an EMBL/GenBank/DDBJ whole genome shotgun (WGS) entry which is preliminary data.</text>
</comment>
<dbReference type="Proteomes" id="UP001594351">
    <property type="component" value="Unassembled WGS sequence"/>
</dbReference>
<keyword evidence="1" id="KW-0812">Transmembrane</keyword>
<reference evidence="2 3" key="1">
    <citation type="submission" date="2024-09" db="EMBL/GenBank/DDBJ databases">
        <title>Laminarin stimulates single cell rates of sulfate reduction while oxygen inhibits transcriptomic activity in coastal marine sediment.</title>
        <authorList>
            <person name="Lindsay M."/>
            <person name="Orcutt B."/>
            <person name="Emerson D."/>
            <person name="Stepanauskas R."/>
            <person name="D'Angelo T."/>
        </authorList>
    </citation>
    <scope>NUCLEOTIDE SEQUENCE [LARGE SCALE GENOMIC DNA]</scope>
    <source>
        <strain evidence="2">SAG AM-311-K15</strain>
    </source>
</reference>